<sequence length="469" mass="53494">MTNKHKQLAPLGRPTGHRELDIVSTFMLHCCHANFEEATKLTNVNMNKDQIQSFFNQSLNFGPFQGIKDATVIGNGHIYLTVLHNTDLQWVFWVNKQQGRIGGWDFRKPGNFRKPTENGQRIIDILESSTQHLQQQSLEIKSLPLNHHFNVSKVLRLQWSTPITNDRDLMSDGNLELILPPDRPFQRHGSFYVLSPQQGVTILGKYNRNCNTYIALQLPRPLPSSITYALDIFFSPQPITSNHYNDQWELSKDDPSQYLGITTHTSAKIDPFHPKIIEIRNEILRGKENYTILEKAKVIARWVGDIPYEMIKPGMQWPTLEQYLSSGFRYVECGGHALFFVMLCRSAGIPARRLFHPCLDAHTKKFGSHCIAEFYDSTHGWIPVDATEKFDEHNSGQWLRIPMSTPGLLPTGFALTVESMDGHEKHAINAKHNNTLQDCHIECLADYCPNININQNNNQNNNNSGPPSS</sequence>
<evidence type="ECO:0000313" key="3">
    <source>
        <dbReference type="Proteomes" id="UP000007797"/>
    </source>
</evidence>
<proteinExistence type="predicted"/>
<dbReference type="Proteomes" id="UP000007797">
    <property type="component" value="Unassembled WGS sequence"/>
</dbReference>
<dbReference type="InterPro" id="IPR002931">
    <property type="entry name" value="Transglutaminase-like"/>
</dbReference>
<dbReference type="PANTHER" id="PTHR38339">
    <property type="entry name" value="TRANSGLUTAMINASE DOMAIN PROTEIN"/>
    <property type="match status" value="1"/>
</dbReference>
<dbReference type="OMA" id="HCIAEFY"/>
<name>F4PZM5_CACFS</name>
<protein>
    <recommendedName>
        <fullName evidence="1">Transglutaminase-like domain-containing protein</fullName>
    </recommendedName>
</protein>
<evidence type="ECO:0000259" key="1">
    <source>
        <dbReference type="SMART" id="SM00460"/>
    </source>
</evidence>
<dbReference type="OrthoDB" id="17998at2759"/>
<dbReference type="SUPFAM" id="SSF54001">
    <property type="entry name" value="Cysteine proteinases"/>
    <property type="match status" value="1"/>
</dbReference>
<dbReference type="PANTHER" id="PTHR38339:SF1">
    <property type="entry name" value="TRANSGLUTAMINASE-LIKE DOMAIN-CONTAINING PROTEIN"/>
    <property type="match status" value="1"/>
</dbReference>
<dbReference type="EMBL" id="GL883017">
    <property type="protein sequence ID" value="EGG18789.1"/>
    <property type="molecule type" value="Genomic_DNA"/>
</dbReference>
<dbReference type="AlphaFoldDB" id="F4PZM5"/>
<organism evidence="2 3">
    <name type="scientific">Cavenderia fasciculata</name>
    <name type="common">Slime mold</name>
    <name type="synonym">Dictyostelium fasciculatum</name>
    <dbReference type="NCBI Taxonomy" id="261658"/>
    <lineage>
        <taxon>Eukaryota</taxon>
        <taxon>Amoebozoa</taxon>
        <taxon>Evosea</taxon>
        <taxon>Eumycetozoa</taxon>
        <taxon>Dictyostelia</taxon>
        <taxon>Acytosteliales</taxon>
        <taxon>Cavenderiaceae</taxon>
        <taxon>Cavenderia</taxon>
    </lineage>
</organism>
<dbReference type="InterPro" id="IPR038765">
    <property type="entry name" value="Papain-like_cys_pep_sf"/>
</dbReference>
<evidence type="ECO:0000313" key="2">
    <source>
        <dbReference type="EMBL" id="EGG18789.1"/>
    </source>
</evidence>
<dbReference type="KEGG" id="dfa:DFA_02528"/>
<dbReference type="Pfam" id="PF01841">
    <property type="entry name" value="Transglut_core"/>
    <property type="match status" value="1"/>
</dbReference>
<accession>F4PZM5</accession>
<gene>
    <name evidence="2" type="ORF">DFA_02528</name>
</gene>
<dbReference type="SMART" id="SM00460">
    <property type="entry name" value="TGc"/>
    <property type="match status" value="1"/>
</dbReference>
<dbReference type="Gene3D" id="3.10.620.30">
    <property type="match status" value="1"/>
</dbReference>
<dbReference type="GeneID" id="14870838"/>
<keyword evidence="3" id="KW-1185">Reference proteome</keyword>
<reference evidence="3" key="1">
    <citation type="journal article" date="2011" name="Genome Res.">
        <title>Phylogeny-wide analysis of social amoeba genomes highlights ancient origins for complex intercellular communication.</title>
        <authorList>
            <person name="Heidel A.J."/>
            <person name="Lawal H.M."/>
            <person name="Felder M."/>
            <person name="Schilde C."/>
            <person name="Helps N.R."/>
            <person name="Tunggal B."/>
            <person name="Rivero F."/>
            <person name="John U."/>
            <person name="Schleicher M."/>
            <person name="Eichinger L."/>
            <person name="Platzer M."/>
            <person name="Noegel A.A."/>
            <person name="Schaap P."/>
            <person name="Gloeckner G."/>
        </authorList>
    </citation>
    <scope>NUCLEOTIDE SEQUENCE [LARGE SCALE GENOMIC DNA]</scope>
    <source>
        <strain evidence="3">SH3</strain>
    </source>
</reference>
<feature type="domain" description="Transglutaminase-like" evidence="1">
    <location>
        <begin position="325"/>
        <end position="388"/>
    </location>
</feature>
<dbReference type="RefSeq" id="XP_004357251.1">
    <property type="nucleotide sequence ID" value="XM_004357195.1"/>
</dbReference>